<reference evidence="2" key="3">
    <citation type="submission" date="2025-09" db="UniProtKB">
        <authorList>
            <consortium name="Ensembl"/>
        </authorList>
    </citation>
    <scope>IDENTIFICATION</scope>
</reference>
<reference evidence="2" key="2">
    <citation type="submission" date="2025-08" db="UniProtKB">
        <authorList>
            <consortium name="Ensembl"/>
        </authorList>
    </citation>
    <scope>IDENTIFICATION</scope>
</reference>
<feature type="compositionally biased region" description="Basic residues" evidence="1">
    <location>
        <begin position="308"/>
        <end position="327"/>
    </location>
</feature>
<dbReference type="Proteomes" id="UP000694620">
    <property type="component" value="Chromosome 16"/>
</dbReference>
<dbReference type="Ensembl" id="ENSECRT00000021396.1">
    <property type="protein sequence ID" value="ENSECRP00000020943.1"/>
    <property type="gene ID" value="ENSECRG00000014097.1"/>
</dbReference>
<dbReference type="GO" id="GO:0019185">
    <property type="term" value="C:snRNA-activating protein complex"/>
    <property type="evidence" value="ECO:0007669"/>
    <property type="project" value="TreeGrafter"/>
</dbReference>
<dbReference type="OrthoDB" id="20127at2759"/>
<keyword evidence="3" id="KW-1185">Reference proteome</keyword>
<evidence type="ECO:0000313" key="3">
    <source>
        <dbReference type="Proteomes" id="UP000694620"/>
    </source>
</evidence>
<dbReference type="GO" id="GO:0042796">
    <property type="term" value="P:snRNA transcription by RNA polymerase III"/>
    <property type="evidence" value="ECO:0007669"/>
    <property type="project" value="TreeGrafter"/>
</dbReference>
<dbReference type="PANTHER" id="PTHR15131:SF3">
    <property type="entry name" value="SNRNA-ACTIVATING PROTEIN COMPLEX SUBUNIT 1"/>
    <property type="match status" value="1"/>
</dbReference>
<evidence type="ECO:0000313" key="2">
    <source>
        <dbReference type="Ensembl" id="ENSECRP00000020943.1"/>
    </source>
</evidence>
<dbReference type="Pfam" id="PF09808">
    <property type="entry name" value="SNAPC1"/>
    <property type="match status" value="1"/>
</dbReference>
<feature type="compositionally biased region" description="Basic and acidic residues" evidence="1">
    <location>
        <begin position="229"/>
        <end position="247"/>
    </location>
</feature>
<organism evidence="2 3">
    <name type="scientific">Erpetoichthys calabaricus</name>
    <name type="common">Rope fish</name>
    <name type="synonym">Calamoichthys calabaricus</name>
    <dbReference type="NCBI Taxonomy" id="27687"/>
    <lineage>
        <taxon>Eukaryota</taxon>
        <taxon>Metazoa</taxon>
        <taxon>Chordata</taxon>
        <taxon>Craniata</taxon>
        <taxon>Vertebrata</taxon>
        <taxon>Euteleostomi</taxon>
        <taxon>Actinopterygii</taxon>
        <taxon>Polypteriformes</taxon>
        <taxon>Polypteridae</taxon>
        <taxon>Erpetoichthys</taxon>
    </lineage>
</organism>
<protein>
    <submittedName>
        <fullName evidence="2">Small nuclear RNA activating complex, polypeptide 1a</fullName>
    </submittedName>
</protein>
<proteinExistence type="predicted"/>
<sequence>MDVNLEHALKNDCKTLLSRFQQTESVRYEEFSTVWRDMKFSTIFYGKLQPTEMRCFTKEVLSIATYYFFPPYSFQIRVGGLYLLYGLYHSQLCDPKEKIRIALKDWEEVVKFQHDIVNAQHYDTAYVLKKMFSAKAFYFTAMPRLLYYRTKQKVNKHAVCEDFRERTWKINSLVTEDSLEEILNVHEHYQKMKCAISRDKTQPDRILRLLTEDFPQELQNTISSFNRWLDEQKKKSTEKRPREKQQEDDGECEDMSRETEASARARMLANIKSRSFSNVAEASKSRRHRQAELGSSESGSDHGVQRKSSTKRKSLACRTKLAQKKSGVKQEVGMETAGQRFSMPVISEESDEERAVNRPPKKKRLS</sequence>
<feature type="region of interest" description="Disordered" evidence="1">
    <location>
        <begin position="229"/>
        <end position="262"/>
    </location>
</feature>
<name>A0A8C4SRG6_ERPCA</name>
<reference evidence="2" key="1">
    <citation type="submission" date="2021-06" db="EMBL/GenBank/DDBJ databases">
        <authorList>
            <consortium name="Wellcome Sanger Institute Data Sharing"/>
        </authorList>
    </citation>
    <scope>NUCLEOTIDE SEQUENCE [LARGE SCALE GENOMIC DNA]</scope>
</reference>
<dbReference type="GO" id="GO:0043565">
    <property type="term" value="F:sequence-specific DNA binding"/>
    <property type="evidence" value="ECO:0007669"/>
    <property type="project" value="TreeGrafter"/>
</dbReference>
<accession>A0A8C4SRG6</accession>
<feature type="region of interest" description="Disordered" evidence="1">
    <location>
        <begin position="277"/>
        <end position="366"/>
    </location>
</feature>
<dbReference type="PANTHER" id="PTHR15131">
    <property type="entry name" value="SMALL NUCLEAR RNA ACTIVATING COMPLEX, POLYPEPTIDE 1"/>
    <property type="match status" value="1"/>
</dbReference>
<dbReference type="AlphaFoldDB" id="A0A8C4SRG6"/>
<evidence type="ECO:0000256" key="1">
    <source>
        <dbReference type="SAM" id="MobiDB-lite"/>
    </source>
</evidence>
<dbReference type="InterPro" id="IPR019188">
    <property type="entry name" value="SNAPC1"/>
</dbReference>
<gene>
    <name evidence="2" type="primary">SNAPC1</name>
    <name evidence="2" type="synonym">snapc1b</name>
</gene>
<dbReference type="GO" id="GO:0042795">
    <property type="term" value="P:snRNA transcription by RNA polymerase II"/>
    <property type="evidence" value="ECO:0007669"/>
    <property type="project" value="TreeGrafter"/>
</dbReference>
<dbReference type="GeneTree" id="ENSGT00390000018691"/>